<reference evidence="1" key="1">
    <citation type="submission" date="2020-11" db="EMBL/GenBank/DDBJ databases">
        <authorList>
            <person name="Whitehead M."/>
        </authorList>
    </citation>
    <scope>NUCLEOTIDE SEQUENCE</scope>
    <source>
        <strain evidence="1">EGII</strain>
    </source>
</reference>
<gene>
    <name evidence="1" type="ORF">CCAP1982_LOCUS21937</name>
</gene>
<sequence>MSIIPRLESVENDNQRAQTIFELVQSLRESTREVKMFKFVALLKLVTAVVGKAVENAESVSAAKTTEFHLAPALHVTSAIREPKV</sequence>
<protein>
    <submittedName>
        <fullName evidence="1">(Mediterranean fruit fly) hypothetical protein</fullName>
    </submittedName>
</protein>
<dbReference type="Proteomes" id="UP000606786">
    <property type="component" value="Unassembled WGS sequence"/>
</dbReference>
<comment type="caution">
    <text evidence="1">The sequence shown here is derived from an EMBL/GenBank/DDBJ whole genome shotgun (WGS) entry which is preliminary data.</text>
</comment>
<name>A0A811VIF4_CERCA</name>
<dbReference type="AlphaFoldDB" id="A0A811VIF4"/>
<keyword evidence="2" id="KW-1185">Reference proteome</keyword>
<evidence type="ECO:0000313" key="1">
    <source>
        <dbReference type="EMBL" id="CAD7013923.1"/>
    </source>
</evidence>
<organism evidence="1 2">
    <name type="scientific">Ceratitis capitata</name>
    <name type="common">Mediterranean fruit fly</name>
    <name type="synonym">Tephritis capitata</name>
    <dbReference type="NCBI Taxonomy" id="7213"/>
    <lineage>
        <taxon>Eukaryota</taxon>
        <taxon>Metazoa</taxon>
        <taxon>Ecdysozoa</taxon>
        <taxon>Arthropoda</taxon>
        <taxon>Hexapoda</taxon>
        <taxon>Insecta</taxon>
        <taxon>Pterygota</taxon>
        <taxon>Neoptera</taxon>
        <taxon>Endopterygota</taxon>
        <taxon>Diptera</taxon>
        <taxon>Brachycera</taxon>
        <taxon>Muscomorpha</taxon>
        <taxon>Tephritoidea</taxon>
        <taxon>Tephritidae</taxon>
        <taxon>Ceratitis</taxon>
        <taxon>Ceratitis</taxon>
    </lineage>
</organism>
<evidence type="ECO:0000313" key="2">
    <source>
        <dbReference type="Proteomes" id="UP000606786"/>
    </source>
</evidence>
<proteinExistence type="predicted"/>
<accession>A0A811VIF4</accession>
<dbReference type="EMBL" id="CAJHJT010000056">
    <property type="protein sequence ID" value="CAD7013923.1"/>
    <property type="molecule type" value="Genomic_DNA"/>
</dbReference>